<protein>
    <recommendedName>
        <fullName evidence="4">DUF2635 domain-containing protein</fullName>
    </recommendedName>
</protein>
<proteinExistence type="predicted"/>
<gene>
    <name evidence="2" type="ORF">SAMN05216548_10518</name>
</gene>
<dbReference type="RefSeq" id="WP_092496173.1">
    <property type="nucleotide sequence ID" value="NZ_FOFG01000005.1"/>
</dbReference>
<dbReference type="OrthoDB" id="8689507at2"/>
<reference evidence="2 3" key="1">
    <citation type="submission" date="2016-10" db="EMBL/GenBank/DDBJ databases">
        <authorList>
            <person name="de Groot N.N."/>
        </authorList>
    </citation>
    <scope>NUCLEOTIDE SEQUENCE [LARGE SCALE GENOMIC DNA]</scope>
    <source>
        <strain evidence="2 3">A52C2</strain>
    </source>
</reference>
<dbReference type="Pfam" id="PF10948">
    <property type="entry name" value="DUF2635"/>
    <property type="match status" value="1"/>
</dbReference>
<dbReference type="EMBL" id="FOFG01000005">
    <property type="protein sequence ID" value="SEQ48647.1"/>
    <property type="molecule type" value="Genomic_DNA"/>
</dbReference>
<accession>A0A1H9GF02</accession>
<name>A0A1H9GF02_9HYPH</name>
<sequence length="104" mass="10181">MDTFNIKPGVDGARLRDPVTGDLLASAGETKPRNAFWLRLKNRGDVVEVQDTSAASSAAAAPDTSSSSTSGTASTASTAAAGTTTAGTTASTGTTTATTAAASK</sequence>
<organism evidence="2 3">
    <name type="scientific">Faunimonas pinastri</name>
    <dbReference type="NCBI Taxonomy" id="1855383"/>
    <lineage>
        <taxon>Bacteria</taxon>
        <taxon>Pseudomonadati</taxon>
        <taxon>Pseudomonadota</taxon>
        <taxon>Alphaproteobacteria</taxon>
        <taxon>Hyphomicrobiales</taxon>
        <taxon>Afifellaceae</taxon>
        <taxon>Faunimonas</taxon>
    </lineage>
</organism>
<feature type="compositionally biased region" description="Low complexity" evidence="1">
    <location>
        <begin position="52"/>
        <end position="104"/>
    </location>
</feature>
<dbReference type="AlphaFoldDB" id="A0A1H9GF02"/>
<evidence type="ECO:0000256" key="1">
    <source>
        <dbReference type="SAM" id="MobiDB-lite"/>
    </source>
</evidence>
<evidence type="ECO:0000313" key="3">
    <source>
        <dbReference type="Proteomes" id="UP000199647"/>
    </source>
</evidence>
<feature type="region of interest" description="Disordered" evidence="1">
    <location>
        <begin position="50"/>
        <end position="104"/>
    </location>
</feature>
<dbReference type="Proteomes" id="UP000199647">
    <property type="component" value="Unassembled WGS sequence"/>
</dbReference>
<evidence type="ECO:0000313" key="2">
    <source>
        <dbReference type="EMBL" id="SEQ48647.1"/>
    </source>
</evidence>
<dbReference type="STRING" id="1855383.SAMN05216548_10518"/>
<keyword evidence="3" id="KW-1185">Reference proteome</keyword>
<dbReference type="InterPro" id="IPR024400">
    <property type="entry name" value="DUF2635"/>
</dbReference>
<evidence type="ECO:0008006" key="4">
    <source>
        <dbReference type="Google" id="ProtNLM"/>
    </source>
</evidence>